<feature type="region of interest" description="Disordered" evidence="2">
    <location>
        <begin position="252"/>
        <end position="271"/>
    </location>
</feature>
<name>A0A1W9HY23_9HYPH</name>
<dbReference type="Gene3D" id="3.30.9.10">
    <property type="entry name" value="D-Amino Acid Oxidase, subunit A, domain 2"/>
    <property type="match status" value="1"/>
</dbReference>
<dbReference type="STRING" id="1827387.A4S15_08340"/>
<dbReference type="AlphaFoldDB" id="A0A1W9HY23"/>
<reference evidence="4 5" key="1">
    <citation type="journal article" date="2017" name="Water Res.">
        <title>Comammox in drinking water systems.</title>
        <authorList>
            <person name="Wang Y."/>
            <person name="Ma L."/>
            <person name="Mao Y."/>
            <person name="Jiang X."/>
            <person name="Xia Y."/>
            <person name="Yu K."/>
            <person name="Li B."/>
            <person name="Zhang T."/>
        </authorList>
    </citation>
    <scope>NUCLEOTIDE SEQUENCE [LARGE SCALE GENOMIC DNA]</scope>
    <source>
        <strain evidence="4">SG_bin8</strain>
    </source>
</reference>
<evidence type="ECO:0000256" key="1">
    <source>
        <dbReference type="ARBA" id="ARBA00023002"/>
    </source>
</evidence>
<proteinExistence type="predicted"/>
<evidence type="ECO:0000313" key="5">
    <source>
        <dbReference type="Proteomes" id="UP000192872"/>
    </source>
</evidence>
<dbReference type="GO" id="GO:0005737">
    <property type="term" value="C:cytoplasm"/>
    <property type="evidence" value="ECO:0007669"/>
    <property type="project" value="TreeGrafter"/>
</dbReference>
<dbReference type="SUPFAM" id="SSF51905">
    <property type="entry name" value="FAD/NAD(P)-binding domain"/>
    <property type="match status" value="1"/>
</dbReference>
<evidence type="ECO:0000256" key="2">
    <source>
        <dbReference type="SAM" id="MobiDB-lite"/>
    </source>
</evidence>
<dbReference type="EMBL" id="LWDL01000014">
    <property type="protein sequence ID" value="OQW52270.1"/>
    <property type="molecule type" value="Genomic_DNA"/>
</dbReference>
<dbReference type="Proteomes" id="UP000192872">
    <property type="component" value="Unassembled WGS sequence"/>
</dbReference>
<dbReference type="InterPro" id="IPR006076">
    <property type="entry name" value="FAD-dep_OxRdtase"/>
</dbReference>
<feature type="domain" description="FAD dependent oxidoreductase" evidence="3">
    <location>
        <begin position="3"/>
        <end position="343"/>
    </location>
</feature>
<feature type="compositionally biased region" description="Polar residues" evidence="2">
    <location>
        <begin position="259"/>
        <end position="269"/>
    </location>
</feature>
<comment type="caution">
    <text evidence="4">The sequence shown here is derived from an EMBL/GenBank/DDBJ whole genome shotgun (WGS) entry which is preliminary data.</text>
</comment>
<accession>A0A1W9HY23</accession>
<gene>
    <name evidence="4" type="ORF">A4S15_08340</name>
</gene>
<dbReference type="Pfam" id="PF01266">
    <property type="entry name" value="DAO"/>
    <property type="match status" value="1"/>
</dbReference>
<dbReference type="RefSeq" id="WP_376800662.1">
    <property type="nucleotide sequence ID" value="NZ_DBNB01000001.1"/>
</dbReference>
<evidence type="ECO:0000259" key="3">
    <source>
        <dbReference type="Pfam" id="PF01266"/>
    </source>
</evidence>
<dbReference type="Gene3D" id="3.50.50.60">
    <property type="entry name" value="FAD/NAD(P)-binding domain"/>
    <property type="match status" value="1"/>
</dbReference>
<organism evidence="4 5">
    <name type="scientific">Candidatus Raskinella chloraquaticus</name>
    <dbReference type="NCBI Taxonomy" id="1951219"/>
    <lineage>
        <taxon>Bacteria</taxon>
        <taxon>Pseudomonadati</taxon>
        <taxon>Pseudomonadota</taxon>
        <taxon>Alphaproteobacteria</taxon>
        <taxon>Hyphomicrobiales</taxon>
        <taxon>Phreatobacteraceae</taxon>
        <taxon>Candidatus Raskinella</taxon>
    </lineage>
</organism>
<sequence length="374" mass="39556">MYDYVVIGAGISGTSAAYELAAHGSVLMIEAETAPGYHSTGRSAALFTRNYGNPVVRRINQASHAFFLNPPDGFCEHALLTPRGSLTVASPTQLAGLDAILALSSPGHEIEAISVVQARALAPLLRPEMIACAAFERGVTDIDVAGLHQGYLRGFKQRGGTLVCNKRVDRLERANGGWRIMAGDVDVLARIIINAAGAWAGRIGAMAGAAPIGIVPRKRTAIIVDAPEDMTTHDMPAIDFVGHDAYLKPDGGRIMASPGDQTPSEPQDSQPDEYDIAVAVDWLETETFLKVRRICSSWAGLRSFVSDERPVVGFDTQADGFFWLAGQGGYGIMMAPALARAAAGLVVANALPERLLEEGLTAADIGPGRLAQPA</sequence>
<dbReference type="InterPro" id="IPR036188">
    <property type="entry name" value="FAD/NAD-bd_sf"/>
</dbReference>
<dbReference type="PANTHER" id="PTHR13847:SF287">
    <property type="entry name" value="FAD-DEPENDENT OXIDOREDUCTASE DOMAIN-CONTAINING PROTEIN 1"/>
    <property type="match status" value="1"/>
</dbReference>
<keyword evidence="1" id="KW-0560">Oxidoreductase</keyword>
<protein>
    <recommendedName>
        <fullName evidence="3">FAD dependent oxidoreductase domain-containing protein</fullName>
    </recommendedName>
</protein>
<evidence type="ECO:0000313" key="4">
    <source>
        <dbReference type="EMBL" id="OQW52270.1"/>
    </source>
</evidence>
<dbReference type="GO" id="GO:0016491">
    <property type="term" value="F:oxidoreductase activity"/>
    <property type="evidence" value="ECO:0007669"/>
    <property type="project" value="UniProtKB-KW"/>
</dbReference>
<dbReference type="PANTHER" id="PTHR13847">
    <property type="entry name" value="SARCOSINE DEHYDROGENASE-RELATED"/>
    <property type="match status" value="1"/>
</dbReference>